<feature type="compositionally biased region" description="Low complexity" evidence="1">
    <location>
        <begin position="79"/>
        <end position="89"/>
    </location>
</feature>
<keyword evidence="3" id="KW-1185">Reference proteome</keyword>
<evidence type="ECO:0000256" key="1">
    <source>
        <dbReference type="SAM" id="MobiDB-lite"/>
    </source>
</evidence>
<sequence length="98" mass="10672">MNVCYCSNYYSSIRCTNPVGKFGQRCKLCTVLKSGASLTPGLLPDDCLWLTATSSSDEERDDSSDNGSITSRRPSWIFSRFSFPSSPTSKAAQDAGIE</sequence>
<reference evidence="2" key="2">
    <citation type="submission" date="2023-05" db="EMBL/GenBank/DDBJ databases">
        <authorList>
            <consortium name="Lawrence Berkeley National Laboratory"/>
            <person name="Steindorff A."/>
            <person name="Hensen N."/>
            <person name="Bonometti L."/>
            <person name="Westerberg I."/>
            <person name="Brannstrom I.O."/>
            <person name="Guillou S."/>
            <person name="Cros-Aarteil S."/>
            <person name="Calhoun S."/>
            <person name="Haridas S."/>
            <person name="Kuo A."/>
            <person name="Mondo S."/>
            <person name="Pangilinan J."/>
            <person name="Riley R."/>
            <person name="Labutti K."/>
            <person name="Andreopoulos B."/>
            <person name="Lipzen A."/>
            <person name="Chen C."/>
            <person name="Yanf M."/>
            <person name="Daum C."/>
            <person name="Ng V."/>
            <person name="Clum A."/>
            <person name="Ohm R."/>
            <person name="Martin F."/>
            <person name="Silar P."/>
            <person name="Natvig D."/>
            <person name="Lalanne C."/>
            <person name="Gautier V."/>
            <person name="Ament-Velasquez S.L."/>
            <person name="Kruys A."/>
            <person name="Hutchinson M.I."/>
            <person name="Powell A.J."/>
            <person name="Barry K."/>
            <person name="Miller A.N."/>
            <person name="Grigoriev I.V."/>
            <person name="Debuchy R."/>
            <person name="Gladieux P."/>
            <person name="Thoren M.H."/>
            <person name="Johannesson H."/>
        </authorList>
    </citation>
    <scope>NUCLEOTIDE SEQUENCE</scope>
    <source>
        <strain evidence="2">CBS 103.79</strain>
    </source>
</reference>
<dbReference type="Proteomes" id="UP001303889">
    <property type="component" value="Unassembled WGS sequence"/>
</dbReference>
<organism evidence="2 3">
    <name type="scientific">Staphylotrichum tortipilum</name>
    <dbReference type="NCBI Taxonomy" id="2831512"/>
    <lineage>
        <taxon>Eukaryota</taxon>
        <taxon>Fungi</taxon>
        <taxon>Dikarya</taxon>
        <taxon>Ascomycota</taxon>
        <taxon>Pezizomycotina</taxon>
        <taxon>Sordariomycetes</taxon>
        <taxon>Sordariomycetidae</taxon>
        <taxon>Sordariales</taxon>
        <taxon>Chaetomiaceae</taxon>
        <taxon>Staphylotrichum</taxon>
    </lineage>
</organism>
<dbReference type="EMBL" id="MU855323">
    <property type="protein sequence ID" value="KAK3906583.1"/>
    <property type="molecule type" value="Genomic_DNA"/>
</dbReference>
<gene>
    <name evidence="2" type="ORF">C8A05DRAFT_29537</name>
</gene>
<proteinExistence type="predicted"/>
<evidence type="ECO:0000313" key="2">
    <source>
        <dbReference type="EMBL" id="KAK3906583.1"/>
    </source>
</evidence>
<dbReference type="AlphaFoldDB" id="A0AAN6MUM8"/>
<name>A0AAN6MUM8_9PEZI</name>
<comment type="caution">
    <text evidence="2">The sequence shown here is derived from an EMBL/GenBank/DDBJ whole genome shotgun (WGS) entry which is preliminary data.</text>
</comment>
<accession>A0AAN6MUM8</accession>
<reference evidence="2" key="1">
    <citation type="journal article" date="2023" name="Mol. Phylogenet. Evol.">
        <title>Genome-scale phylogeny and comparative genomics of the fungal order Sordariales.</title>
        <authorList>
            <person name="Hensen N."/>
            <person name="Bonometti L."/>
            <person name="Westerberg I."/>
            <person name="Brannstrom I.O."/>
            <person name="Guillou S."/>
            <person name="Cros-Aarteil S."/>
            <person name="Calhoun S."/>
            <person name="Haridas S."/>
            <person name="Kuo A."/>
            <person name="Mondo S."/>
            <person name="Pangilinan J."/>
            <person name="Riley R."/>
            <person name="LaButti K."/>
            <person name="Andreopoulos B."/>
            <person name="Lipzen A."/>
            <person name="Chen C."/>
            <person name="Yan M."/>
            <person name="Daum C."/>
            <person name="Ng V."/>
            <person name="Clum A."/>
            <person name="Steindorff A."/>
            <person name="Ohm R.A."/>
            <person name="Martin F."/>
            <person name="Silar P."/>
            <person name="Natvig D.O."/>
            <person name="Lalanne C."/>
            <person name="Gautier V."/>
            <person name="Ament-Velasquez S.L."/>
            <person name="Kruys A."/>
            <person name="Hutchinson M.I."/>
            <person name="Powell A.J."/>
            <person name="Barry K."/>
            <person name="Miller A.N."/>
            <person name="Grigoriev I.V."/>
            <person name="Debuchy R."/>
            <person name="Gladieux P."/>
            <person name="Hiltunen Thoren M."/>
            <person name="Johannesson H."/>
        </authorList>
    </citation>
    <scope>NUCLEOTIDE SEQUENCE</scope>
    <source>
        <strain evidence="2">CBS 103.79</strain>
    </source>
</reference>
<protein>
    <submittedName>
        <fullName evidence="2">Uncharacterized protein</fullName>
    </submittedName>
</protein>
<evidence type="ECO:0000313" key="3">
    <source>
        <dbReference type="Proteomes" id="UP001303889"/>
    </source>
</evidence>
<feature type="region of interest" description="Disordered" evidence="1">
    <location>
        <begin position="79"/>
        <end position="98"/>
    </location>
</feature>